<organism evidence="2 3">
    <name type="scientific">Photobacterium profundum 3TCK</name>
    <dbReference type="NCBI Taxonomy" id="314280"/>
    <lineage>
        <taxon>Bacteria</taxon>
        <taxon>Pseudomonadati</taxon>
        <taxon>Pseudomonadota</taxon>
        <taxon>Gammaproteobacteria</taxon>
        <taxon>Vibrionales</taxon>
        <taxon>Vibrionaceae</taxon>
        <taxon>Photobacterium</taxon>
    </lineage>
</organism>
<reference evidence="2 3" key="1">
    <citation type="submission" date="2006-03" db="EMBL/GenBank/DDBJ databases">
        <authorList>
            <person name="Bartlett D.H."/>
            <person name="Valle G."/>
            <person name="Lauro F.M."/>
            <person name="Vezzi A."/>
            <person name="Simonato F."/>
            <person name="Eloe E."/>
            <person name="Vitulo N."/>
            <person name="Stratton T.K."/>
            <person name="D'angelo M."/>
            <person name="Ferriera S."/>
            <person name="Johnson J."/>
            <person name="Kravitz S."/>
            <person name="Beeson K."/>
            <person name="Sutton G."/>
            <person name="Rogers Y."/>
            <person name="Friedman R."/>
            <person name="Frazier M."/>
            <person name="Venter J.C."/>
        </authorList>
    </citation>
    <scope>NUCLEOTIDE SEQUENCE [LARGE SCALE GENOMIC DNA]</scope>
    <source>
        <strain evidence="2 3">3TCK</strain>
    </source>
</reference>
<evidence type="ECO:0000256" key="1">
    <source>
        <dbReference type="SAM" id="MobiDB-lite"/>
    </source>
</evidence>
<dbReference type="Proteomes" id="UP000003789">
    <property type="component" value="Unassembled WGS sequence"/>
</dbReference>
<evidence type="ECO:0000313" key="2">
    <source>
        <dbReference type="EMBL" id="EAS40704.1"/>
    </source>
</evidence>
<evidence type="ECO:0000313" key="3">
    <source>
        <dbReference type="Proteomes" id="UP000003789"/>
    </source>
</evidence>
<dbReference type="RefSeq" id="WP_006231383.1">
    <property type="nucleotide sequence ID" value="NZ_CH724135.1"/>
</dbReference>
<comment type="caution">
    <text evidence="2">The sequence shown here is derived from an EMBL/GenBank/DDBJ whole genome shotgun (WGS) entry which is preliminary data.</text>
</comment>
<protein>
    <submittedName>
        <fullName evidence="2">Putative CG2 omega domain protein</fullName>
    </submittedName>
</protein>
<name>Q1YWL7_9GAMM</name>
<feature type="non-terminal residue" evidence="2">
    <location>
        <position position="1"/>
    </location>
</feature>
<proteinExistence type="predicted"/>
<sequence length="111" mass="12180">LLSALFSNGLHKQGYYTYNHIIHHGNTNMLKKLLLIAFTLLPISYAQADVSISGDGFELSKDCLKLESDNIKINSEDCSDGKGKSKGDKKNSSVHGDNNPGKGNKDKKEKK</sequence>
<dbReference type="EMBL" id="AAPH01000050">
    <property type="protein sequence ID" value="EAS40704.1"/>
    <property type="molecule type" value="Genomic_DNA"/>
</dbReference>
<dbReference type="AlphaFoldDB" id="Q1YWL7"/>
<accession>Q1YWL7</accession>
<feature type="region of interest" description="Disordered" evidence="1">
    <location>
        <begin position="73"/>
        <end position="111"/>
    </location>
</feature>
<gene>
    <name evidence="2" type="ORF">P3TCK_17384</name>
</gene>
<feature type="compositionally biased region" description="Basic and acidic residues" evidence="1">
    <location>
        <begin position="79"/>
        <end position="91"/>
    </location>
</feature>
<dbReference type="HOGENOM" id="CLU_172899_0_0_6"/>